<name>A0A6J5KVB9_9CAUD</name>
<dbReference type="InterPro" id="IPR011105">
    <property type="entry name" value="Cell_wall_hydrolase_SleB"/>
</dbReference>
<evidence type="ECO:0000259" key="2">
    <source>
        <dbReference type="Pfam" id="PF07486"/>
    </source>
</evidence>
<dbReference type="EMBL" id="LR796178">
    <property type="protein sequence ID" value="CAB4124140.1"/>
    <property type="molecule type" value="Genomic_DNA"/>
</dbReference>
<reference evidence="3" key="1">
    <citation type="submission" date="2020-04" db="EMBL/GenBank/DDBJ databases">
        <authorList>
            <person name="Chiriac C."/>
            <person name="Salcher M."/>
            <person name="Ghai R."/>
            <person name="Kavagutti S V."/>
        </authorList>
    </citation>
    <scope>NUCLEOTIDE SEQUENCE</scope>
</reference>
<sequence length="207" mass="23899">MKADHIFNETNQGLIIRWGSIFVFCFFGIYVPQKMSSTAQHNLAVITAEYAQYKHNSESKIDEISSELTIMKSSNERKVFFQKETECLAKNIYFEAGSEPVEGKLAVAQVTMNRKREENYPKTVCGVVNQKKDGTCQFSWVCSPIKAISNKKSWFESKKIAENIVIRNKRYNVVGNATFFHADYVSPYWKDDKKYVAQIGRHIFYSN</sequence>
<feature type="domain" description="Cell wall hydrolase SleB" evidence="2">
    <location>
        <begin position="98"/>
        <end position="205"/>
    </location>
</feature>
<evidence type="ECO:0000313" key="3">
    <source>
        <dbReference type="EMBL" id="CAB4124140.1"/>
    </source>
</evidence>
<dbReference type="InterPro" id="IPR042047">
    <property type="entry name" value="SleB_dom1"/>
</dbReference>
<dbReference type="Pfam" id="PF07486">
    <property type="entry name" value="Hydrolase_2"/>
    <property type="match status" value="1"/>
</dbReference>
<keyword evidence="1" id="KW-0472">Membrane</keyword>
<keyword evidence="1" id="KW-0812">Transmembrane</keyword>
<organism evidence="3">
    <name type="scientific">uncultured Caudovirales phage</name>
    <dbReference type="NCBI Taxonomy" id="2100421"/>
    <lineage>
        <taxon>Viruses</taxon>
        <taxon>Duplodnaviria</taxon>
        <taxon>Heunggongvirae</taxon>
        <taxon>Uroviricota</taxon>
        <taxon>Caudoviricetes</taxon>
        <taxon>Peduoviridae</taxon>
        <taxon>Maltschvirus</taxon>
        <taxon>Maltschvirus maltsch</taxon>
    </lineage>
</organism>
<keyword evidence="1" id="KW-1133">Transmembrane helix</keyword>
<protein>
    <submittedName>
        <fullName evidence="3">SleB Cell wall hydrolyses involved in spore germination</fullName>
    </submittedName>
</protein>
<feature type="transmembrane region" description="Helical" evidence="1">
    <location>
        <begin position="14"/>
        <end position="31"/>
    </location>
</feature>
<gene>
    <name evidence="3" type="ORF">UFOVP49_27</name>
</gene>
<evidence type="ECO:0000256" key="1">
    <source>
        <dbReference type="SAM" id="Phobius"/>
    </source>
</evidence>
<dbReference type="Gene3D" id="1.10.10.2520">
    <property type="entry name" value="Cell wall hydrolase SleB, domain 1"/>
    <property type="match status" value="1"/>
</dbReference>
<accession>A0A6J5KVB9</accession>
<proteinExistence type="predicted"/>
<dbReference type="GO" id="GO:0016787">
    <property type="term" value="F:hydrolase activity"/>
    <property type="evidence" value="ECO:0007669"/>
    <property type="project" value="InterPro"/>
</dbReference>